<organism evidence="7 8">
    <name type="scientific">Salininema proteolyticum</name>
    <dbReference type="NCBI Taxonomy" id="1607685"/>
    <lineage>
        <taxon>Bacteria</taxon>
        <taxon>Bacillati</taxon>
        <taxon>Actinomycetota</taxon>
        <taxon>Actinomycetes</taxon>
        <taxon>Glycomycetales</taxon>
        <taxon>Glycomycetaceae</taxon>
        <taxon>Salininema</taxon>
    </lineage>
</organism>
<comment type="caution">
    <text evidence="7">The sequence shown here is derived from an EMBL/GenBank/DDBJ whole genome shotgun (WGS) entry which is preliminary data.</text>
</comment>
<dbReference type="PRINTS" id="PR01715">
    <property type="entry name" value="FERRIBNDNGPP"/>
</dbReference>
<dbReference type="EMBL" id="JBHSDK010000018">
    <property type="protein sequence ID" value="MFC4336327.1"/>
    <property type="molecule type" value="Genomic_DNA"/>
</dbReference>
<name>A0ABV8U048_9ACTN</name>
<evidence type="ECO:0000256" key="1">
    <source>
        <dbReference type="ARBA" id="ARBA00004196"/>
    </source>
</evidence>
<evidence type="ECO:0000313" key="7">
    <source>
        <dbReference type="EMBL" id="MFC4336327.1"/>
    </source>
</evidence>
<evidence type="ECO:0000256" key="2">
    <source>
        <dbReference type="ARBA" id="ARBA00008814"/>
    </source>
</evidence>
<dbReference type="Pfam" id="PF01497">
    <property type="entry name" value="Peripla_BP_2"/>
    <property type="match status" value="1"/>
</dbReference>
<dbReference type="InterPro" id="IPR051313">
    <property type="entry name" value="Bact_iron-sidero_bind"/>
</dbReference>
<proteinExistence type="inferred from homology"/>
<dbReference type="PANTHER" id="PTHR30532:SF1">
    <property type="entry name" value="IRON(3+)-HYDROXAMATE-BINDING PROTEIN FHUD"/>
    <property type="match status" value="1"/>
</dbReference>
<keyword evidence="8" id="KW-1185">Reference proteome</keyword>
<protein>
    <submittedName>
        <fullName evidence="7">ABC transporter substrate-binding protein</fullName>
    </submittedName>
</protein>
<dbReference type="Proteomes" id="UP001595823">
    <property type="component" value="Unassembled WGS sequence"/>
</dbReference>
<reference evidence="8" key="1">
    <citation type="journal article" date="2019" name="Int. J. Syst. Evol. Microbiol.">
        <title>The Global Catalogue of Microorganisms (GCM) 10K type strain sequencing project: providing services to taxonomists for standard genome sequencing and annotation.</title>
        <authorList>
            <consortium name="The Broad Institute Genomics Platform"/>
            <consortium name="The Broad Institute Genome Sequencing Center for Infectious Disease"/>
            <person name="Wu L."/>
            <person name="Ma J."/>
        </authorList>
    </citation>
    <scope>NUCLEOTIDE SEQUENCE [LARGE SCALE GENOMIC DNA]</scope>
    <source>
        <strain evidence="8">IBRC-M 10908</strain>
    </source>
</reference>
<evidence type="ECO:0000256" key="3">
    <source>
        <dbReference type="ARBA" id="ARBA00022448"/>
    </source>
</evidence>
<feature type="signal peptide" evidence="5">
    <location>
        <begin position="1"/>
        <end position="24"/>
    </location>
</feature>
<evidence type="ECO:0000256" key="5">
    <source>
        <dbReference type="SAM" id="SignalP"/>
    </source>
</evidence>
<dbReference type="InterPro" id="IPR002491">
    <property type="entry name" value="ABC_transptr_periplasmic_BD"/>
</dbReference>
<evidence type="ECO:0000259" key="6">
    <source>
        <dbReference type="PROSITE" id="PS50983"/>
    </source>
</evidence>
<evidence type="ECO:0000313" key="8">
    <source>
        <dbReference type="Proteomes" id="UP001595823"/>
    </source>
</evidence>
<evidence type="ECO:0000256" key="4">
    <source>
        <dbReference type="ARBA" id="ARBA00022729"/>
    </source>
</evidence>
<dbReference type="SUPFAM" id="SSF53807">
    <property type="entry name" value="Helical backbone' metal receptor"/>
    <property type="match status" value="1"/>
</dbReference>
<dbReference type="PROSITE" id="PS51257">
    <property type="entry name" value="PROKAR_LIPOPROTEIN"/>
    <property type="match status" value="1"/>
</dbReference>
<gene>
    <name evidence="7" type="ORF">ACFPET_14060</name>
</gene>
<dbReference type="CDD" id="cd01146">
    <property type="entry name" value="FhuD"/>
    <property type="match status" value="1"/>
</dbReference>
<comment type="similarity">
    <text evidence="2">Belongs to the bacterial solute-binding protein 8 family.</text>
</comment>
<dbReference type="Gene3D" id="3.40.50.1980">
    <property type="entry name" value="Nitrogenase molybdenum iron protein domain"/>
    <property type="match status" value="2"/>
</dbReference>
<feature type="chain" id="PRO_5047500114" evidence="5">
    <location>
        <begin position="25"/>
        <end position="328"/>
    </location>
</feature>
<accession>A0ABV8U048</accession>
<keyword evidence="3" id="KW-0813">Transport</keyword>
<dbReference type="RefSeq" id="WP_380622137.1">
    <property type="nucleotide sequence ID" value="NZ_JBHSDK010000018.1"/>
</dbReference>
<dbReference type="PANTHER" id="PTHR30532">
    <property type="entry name" value="IRON III DICITRATE-BINDING PERIPLASMIC PROTEIN"/>
    <property type="match status" value="1"/>
</dbReference>
<dbReference type="PROSITE" id="PS50983">
    <property type="entry name" value="FE_B12_PBP"/>
    <property type="match status" value="1"/>
</dbReference>
<comment type="subcellular location">
    <subcellularLocation>
        <location evidence="1">Cell envelope</location>
    </subcellularLocation>
</comment>
<feature type="domain" description="Fe/B12 periplasmic-binding" evidence="6">
    <location>
        <begin position="59"/>
        <end position="328"/>
    </location>
</feature>
<keyword evidence="4 5" id="KW-0732">Signal</keyword>
<sequence>MKTLLKTALLSAGAVGLAFTSACGTSESGGGSDKDAAGDPVTVTDATGTDVELDGPAQTVVALEWREAETLISLGVEPAGVADAEGYSTWVGGVEPLPESTVDVGTRAEPSVDAIAELEPDLVIATGARKTEVVESIEKFVPVFMTQGTDVEDQLGNSASDTTDIAALTGKEAEADELLGKVETRLAEVEEAIAASDNADVPFLMGDGSKQDSTVTVRLFGEGSNLGAVAKEVGLENLWDGEVDEAWGLGNSDVEGLAKFQDTDLFFIYSNSDGESALTDGLKDNAIWQDMNFIEKDMVRELPAGTWTFGGPSATLQFLDVLEEIYTD</sequence>